<comment type="caution">
    <text evidence="2">The sequence shown here is derived from an EMBL/GenBank/DDBJ whole genome shotgun (WGS) entry which is preliminary data.</text>
</comment>
<evidence type="ECO:0000259" key="1">
    <source>
        <dbReference type="Pfam" id="PF00582"/>
    </source>
</evidence>
<accession>A0A2T7NVS6</accession>
<protein>
    <recommendedName>
        <fullName evidence="1">UspA domain-containing protein</fullName>
    </recommendedName>
</protein>
<dbReference type="InterPro" id="IPR006016">
    <property type="entry name" value="UspA"/>
</dbReference>
<feature type="domain" description="UspA" evidence="1">
    <location>
        <begin position="109"/>
        <end position="198"/>
    </location>
</feature>
<sequence length="203" mass="22382">MTVYPYSGFDGNVDVDGCHVQAQGYDDGDYTQSQTTAVVAAVASLLEVRPYFTACCKLRPDVESITIGLFLCLTDYLKYVHKENTKVRVLFCPENWSNIGPLEGPTPGRLEELRAETRAQVDALREKAMEMLEAAQVTGQFVELVGKRPSEEIVKYASAEHASLIVMGSRGVSTIRRTILGSCSNDVLHHAHCPVLVCNHPHK</sequence>
<gene>
    <name evidence="2" type="ORF">C0Q70_15769</name>
</gene>
<dbReference type="InterPro" id="IPR014729">
    <property type="entry name" value="Rossmann-like_a/b/a_fold"/>
</dbReference>
<dbReference type="InterPro" id="IPR006015">
    <property type="entry name" value="Universal_stress_UspA"/>
</dbReference>
<dbReference type="PANTHER" id="PTHR31964:SF113">
    <property type="entry name" value="USPA DOMAIN-CONTAINING PROTEIN"/>
    <property type="match status" value="1"/>
</dbReference>
<dbReference type="PRINTS" id="PR01438">
    <property type="entry name" value="UNVRSLSTRESS"/>
</dbReference>
<dbReference type="EMBL" id="PZQS01000009">
    <property type="protein sequence ID" value="PVD25271.1"/>
    <property type="molecule type" value="Genomic_DNA"/>
</dbReference>
<evidence type="ECO:0000313" key="3">
    <source>
        <dbReference type="Proteomes" id="UP000245119"/>
    </source>
</evidence>
<dbReference type="AlphaFoldDB" id="A0A2T7NVS6"/>
<proteinExistence type="predicted"/>
<dbReference type="Gene3D" id="3.40.50.620">
    <property type="entry name" value="HUPs"/>
    <property type="match status" value="1"/>
</dbReference>
<dbReference type="OrthoDB" id="843225at2759"/>
<dbReference type="Pfam" id="PF00582">
    <property type="entry name" value="Usp"/>
    <property type="match status" value="1"/>
</dbReference>
<organism evidence="2 3">
    <name type="scientific">Pomacea canaliculata</name>
    <name type="common">Golden apple snail</name>
    <dbReference type="NCBI Taxonomy" id="400727"/>
    <lineage>
        <taxon>Eukaryota</taxon>
        <taxon>Metazoa</taxon>
        <taxon>Spiralia</taxon>
        <taxon>Lophotrochozoa</taxon>
        <taxon>Mollusca</taxon>
        <taxon>Gastropoda</taxon>
        <taxon>Caenogastropoda</taxon>
        <taxon>Architaenioglossa</taxon>
        <taxon>Ampullarioidea</taxon>
        <taxon>Ampullariidae</taxon>
        <taxon>Pomacea</taxon>
    </lineage>
</organism>
<dbReference type="Proteomes" id="UP000245119">
    <property type="component" value="Linkage Group LG9"/>
</dbReference>
<keyword evidence="3" id="KW-1185">Reference proteome</keyword>
<evidence type="ECO:0000313" key="2">
    <source>
        <dbReference type="EMBL" id="PVD25271.1"/>
    </source>
</evidence>
<name>A0A2T7NVS6_POMCA</name>
<reference evidence="2 3" key="1">
    <citation type="submission" date="2018-04" db="EMBL/GenBank/DDBJ databases">
        <title>The genome of golden apple snail Pomacea canaliculata provides insight into stress tolerance and invasive adaptation.</title>
        <authorList>
            <person name="Liu C."/>
            <person name="Liu B."/>
            <person name="Ren Y."/>
            <person name="Zhang Y."/>
            <person name="Wang H."/>
            <person name="Li S."/>
            <person name="Jiang F."/>
            <person name="Yin L."/>
            <person name="Zhang G."/>
            <person name="Qian W."/>
            <person name="Fan W."/>
        </authorList>
    </citation>
    <scope>NUCLEOTIDE SEQUENCE [LARGE SCALE GENOMIC DNA]</scope>
    <source>
        <strain evidence="2">SZHN2017</strain>
        <tissue evidence="2">Muscle</tissue>
    </source>
</reference>
<dbReference type="SUPFAM" id="SSF52402">
    <property type="entry name" value="Adenine nucleotide alpha hydrolases-like"/>
    <property type="match status" value="1"/>
</dbReference>
<dbReference type="CDD" id="cd23659">
    <property type="entry name" value="USP_At3g01520-like"/>
    <property type="match status" value="1"/>
</dbReference>
<dbReference type="PANTHER" id="PTHR31964">
    <property type="entry name" value="ADENINE NUCLEOTIDE ALPHA HYDROLASES-LIKE SUPERFAMILY PROTEIN"/>
    <property type="match status" value="1"/>
</dbReference>